<dbReference type="Proteomes" id="UP000014978">
    <property type="component" value="Unassembled WGS sequence"/>
</dbReference>
<evidence type="ECO:0000256" key="2">
    <source>
        <dbReference type="SAM" id="Coils"/>
    </source>
</evidence>
<keyword evidence="2" id="KW-0175">Coiled coil</keyword>
<proteinExistence type="predicted"/>
<evidence type="ECO:0000256" key="1">
    <source>
        <dbReference type="ARBA" id="ARBA00022801"/>
    </source>
</evidence>
<accession>S7XQ50</accession>
<feature type="coiled-coil region" evidence="2">
    <location>
        <begin position="439"/>
        <end position="466"/>
    </location>
</feature>
<protein>
    <submittedName>
        <fullName evidence="4">MRE11 meiotic recombination 11 protein A</fullName>
    </submittedName>
</protein>
<reference evidence="5" key="1">
    <citation type="journal article" date="2013" name="PLoS Genet.">
        <title>The genome of Spraguea lophii and the basis of host-microsporidian interactions.</title>
        <authorList>
            <person name="Campbell S.E."/>
            <person name="Williams T.A."/>
            <person name="Yousuf A."/>
            <person name="Soanes D.M."/>
            <person name="Paszkiewicz K.H."/>
            <person name="Williams B.A.P."/>
        </authorList>
    </citation>
    <scope>NUCLEOTIDE SEQUENCE [LARGE SCALE GENOMIC DNA]</scope>
    <source>
        <strain evidence="5">42_110</strain>
    </source>
</reference>
<dbReference type="Gene3D" id="3.60.21.10">
    <property type="match status" value="1"/>
</dbReference>
<feature type="domain" description="Mre11 DNA-binding" evidence="3">
    <location>
        <begin position="267"/>
        <end position="394"/>
    </location>
</feature>
<dbReference type="GO" id="GO:0030145">
    <property type="term" value="F:manganese ion binding"/>
    <property type="evidence" value="ECO:0007669"/>
    <property type="project" value="InterPro"/>
</dbReference>
<dbReference type="PANTHER" id="PTHR10139:SF1">
    <property type="entry name" value="DOUBLE-STRAND BREAK REPAIR PROTEIN MRE11"/>
    <property type="match status" value="1"/>
</dbReference>
<dbReference type="PANTHER" id="PTHR10139">
    <property type="entry name" value="DOUBLE-STRAND BREAK REPAIR PROTEIN MRE11"/>
    <property type="match status" value="1"/>
</dbReference>
<gene>
    <name evidence="4" type="ORF">SLOPH_2294</name>
</gene>
<evidence type="ECO:0000259" key="3">
    <source>
        <dbReference type="SMART" id="SM01347"/>
    </source>
</evidence>
<dbReference type="InterPro" id="IPR007281">
    <property type="entry name" value="Mre11_DNA-bd"/>
</dbReference>
<dbReference type="STRING" id="1358809.S7XQ50"/>
<dbReference type="SMART" id="SM01347">
    <property type="entry name" value="Mre11_DNA_bind"/>
    <property type="match status" value="1"/>
</dbReference>
<organism evidence="4 5">
    <name type="scientific">Spraguea lophii (strain 42_110)</name>
    <name type="common">Microsporidian parasite</name>
    <dbReference type="NCBI Taxonomy" id="1358809"/>
    <lineage>
        <taxon>Eukaryota</taxon>
        <taxon>Fungi</taxon>
        <taxon>Fungi incertae sedis</taxon>
        <taxon>Microsporidia</taxon>
        <taxon>Spragueidae</taxon>
        <taxon>Spraguea</taxon>
    </lineage>
</organism>
<dbReference type="SUPFAM" id="SSF56300">
    <property type="entry name" value="Metallo-dependent phosphatases"/>
    <property type="match status" value="1"/>
</dbReference>
<dbReference type="InterPro" id="IPR041796">
    <property type="entry name" value="Mre11_N"/>
</dbReference>
<dbReference type="GO" id="GO:0042138">
    <property type="term" value="P:meiotic DNA double-strand break formation"/>
    <property type="evidence" value="ECO:0007669"/>
    <property type="project" value="TreeGrafter"/>
</dbReference>
<dbReference type="GO" id="GO:0030870">
    <property type="term" value="C:Mre11 complex"/>
    <property type="evidence" value="ECO:0007669"/>
    <property type="project" value="TreeGrafter"/>
</dbReference>
<dbReference type="InterPro" id="IPR004843">
    <property type="entry name" value="Calcineurin-like_PHP"/>
</dbReference>
<sequence>MKILITSDNHLGYKESDPIQGEDSFTTFEEILKIADKENVDILIQGGDLFHINKPSRYTFNRAINLLKKYCLGDKEIKIETNTQLTYHDDNLNIKMPIIAIHGNHDDPCGLGSLSALDILHTSGLITYVGKCTNLDKIEIKPILLTIEETNVALYMLGYIKDVRLHRAFLEGKISYLRPDNYKEYFNILVLHQNRVKYAEKEYIPEEFIDNMFDLVIYGHEHESLTSQNIYKNFFIIQNGSTVRTSLSDSEISDKYTYIIEINKKEFKCNTIPLQTVRPLCFDNIILEDDKNIEDILTKKVNTMIKGTMPLVRLRVDLLKGIPINKYKFGIQFKDIICNFSDILKFKTKKRKEIKEENKKISEIHLKDIIYNFVSHKNLTTIPENLFLNALEEFTEKDEKKAFENLMDNMQKEYIKRIINDGFCEEIPFLKIKNQIINEKGYKEEEEIISKEINEIENEIEINNKEETIKTKKINKNEKLKDEDSFSFTEFL</sequence>
<evidence type="ECO:0000313" key="4">
    <source>
        <dbReference type="EMBL" id="EPR78088.1"/>
    </source>
</evidence>
<dbReference type="GO" id="GO:0000723">
    <property type="term" value="P:telomere maintenance"/>
    <property type="evidence" value="ECO:0007669"/>
    <property type="project" value="TreeGrafter"/>
</dbReference>
<dbReference type="InParanoid" id="S7XQ50"/>
<dbReference type="GO" id="GO:0097552">
    <property type="term" value="P:mitochondrial double-strand break repair via homologous recombination"/>
    <property type="evidence" value="ECO:0007669"/>
    <property type="project" value="TreeGrafter"/>
</dbReference>
<dbReference type="VEuPathDB" id="MicrosporidiaDB:SLOPH_2294"/>
<evidence type="ECO:0000313" key="5">
    <source>
        <dbReference type="Proteomes" id="UP000014978"/>
    </source>
</evidence>
<dbReference type="Gene3D" id="3.30.110.110">
    <property type="entry name" value="Mre11, capping domain"/>
    <property type="match status" value="1"/>
</dbReference>
<keyword evidence="5" id="KW-1185">Reference proteome</keyword>
<dbReference type="Pfam" id="PF04152">
    <property type="entry name" value="Mre11_DNA_bind"/>
    <property type="match status" value="1"/>
</dbReference>
<dbReference type="OMA" id="ESCMFNA"/>
<dbReference type="GO" id="GO:0006303">
    <property type="term" value="P:double-strand break repair via nonhomologous end joining"/>
    <property type="evidence" value="ECO:0007669"/>
    <property type="project" value="TreeGrafter"/>
</dbReference>
<dbReference type="GO" id="GO:0000014">
    <property type="term" value="F:single-stranded DNA endodeoxyribonuclease activity"/>
    <property type="evidence" value="ECO:0007669"/>
    <property type="project" value="TreeGrafter"/>
</dbReference>
<dbReference type="GO" id="GO:0000724">
    <property type="term" value="P:double-strand break repair via homologous recombination"/>
    <property type="evidence" value="ECO:0007669"/>
    <property type="project" value="TreeGrafter"/>
</dbReference>
<comment type="caution">
    <text evidence="4">The sequence shown here is derived from an EMBL/GenBank/DDBJ whole genome shotgun (WGS) entry which is preliminary data.</text>
</comment>
<dbReference type="FunCoup" id="S7XQ50">
    <property type="interactions" value="228"/>
</dbReference>
<dbReference type="OrthoDB" id="30417at2759"/>
<dbReference type="HOGENOM" id="CLU_009535_3_4_1"/>
<dbReference type="EMBL" id="ATCN01001045">
    <property type="protein sequence ID" value="EPR78088.1"/>
    <property type="molecule type" value="Genomic_DNA"/>
</dbReference>
<dbReference type="InterPro" id="IPR038487">
    <property type="entry name" value="Mre11_capping_dom"/>
</dbReference>
<dbReference type="GO" id="GO:0035861">
    <property type="term" value="C:site of double-strand break"/>
    <property type="evidence" value="ECO:0007669"/>
    <property type="project" value="TreeGrafter"/>
</dbReference>
<name>S7XQ50_SPRLO</name>
<dbReference type="AlphaFoldDB" id="S7XQ50"/>
<dbReference type="Pfam" id="PF00149">
    <property type="entry name" value="Metallophos"/>
    <property type="match status" value="1"/>
</dbReference>
<dbReference type="InterPro" id="IPR029052">
    <property type="entry name" value="Metallo-depent_PP-like"/>
</dbReference>
<keyword evidence="1" id="KW-0378">Hydrolase</keyword>
<dbReference type="CDD" id="cd00840">
    <property type="entry name" value="MPP_Mre11_N"/>
    <property type="match status" value="1"/>
</dbReference>
<dbReference type="GO" id="GO:0007095">
    <property type="term" value="P:mitotic G2 DNA damage checkpoint signaling"/>
    <property type="evidence" value="ECO:0007669"/>
    <property type="project" value="TreeGrafter"/>
</dbReference>